<dbReference type="CDD" id="cd17546">
    <property type="entry name" value="REC_hyHK_CKI1_RcsC-like"/>
    <property type="match status" value="1"/>
</dbReference>
<dbReference type="PANTHER" id="PTHR45339:SF1">
    <property type="entry name" value="HYBRID SIGNAL TRANSDUCTION HISTIDINE KINASE J"/>
    <property type="match status" value="1"/>
</dbReference>
<dbReference type="Gene3D" id="3.40.50.2300">
    <property type="match status" value="1"/>
</dbReference>
<gene>
    <name evidence="5" type="ORF">DCK97_15035</name>
</gene>
<feature type="modified residue" description="4-aspartylphosphate" evidence="3">
    <location>
        <position position="2"/>
    </location>
</feature>
<dbReference type="PROSITE" id="PS50110">
    <property type="entry name" value="RESPONSE_REGULATORY"/>
    <property type="match status" value="1"/>
</dbReference>
<sequence>MDVQMPVMDGMEATRRIRAAEARSGRPRTPIVAMTANAMAGMREEYMAAGMDDFVPKPFRAEKLLAMAARWTVRKDRAAPETGTREGTG</sequence>
<evidence type="ECO:0000256" key="2">
    <source>
        <dbReference type="ARBA" id="ARBA00023012"/>
    </source>
</evidence>
<name>A0A3B9INC7_9PROT</name>
<dbReference type="AlphaFoldDB" id="A0A3B9INC7"/>
<dbReference type="PANTHER" id="PTHR45339">
    <property type="entry name" value="HYBRID SIGNAL TRANSDUCTION HISTIDINE KINASE J"/>
    <property type="match status" value="1"/>
</dbReference>
<feature type="non-terminal residue" evidence="5">
    <location>
        <position position="89"/>
    </location>
</feature>
<proteinExistence type="predicted"/>
<evidence type="ECO:0000259" key="4">
    <source>
        <dbReference type="PROSITE" id="PS50110"/>
    </source>
</evidence>
<keyword evidence="2" id="KW-0902">Two-component regulatory system</keyword>
<accession>A0A3B9INC7</accession>
<evidence type="ECO:0000256" key="1">
    <source>
        <dbReference type="ARBA" id="ARBA00022553"/>
    </source>
</evidence>
<reference evidence="5 6" key="1">
    <citation type="journal article" date="2018" name="Nat. Biotechnol.">
        <title>A standardized bacterial taxonomy based on genome phylogeny substantially revises the tree of life.</title>
        <authorList>
            <person name="Parks D.H."/>
            <person name="Chuvochina M."/>
            <person name="Waite D.W."/>
            <person name="Rinke C."/>
            <person name="Skarshewski A."/>
            <person name="Chaumeil P.A."/>
            <person name="Hugenholtz P."/>
        </authorList>
    </citation>
    <scope>NUCLEOTIDE SEQUENCE [LARGE SCALE GENOMIC DNA]</scope>
    <source>
        <strain evidence="5">UBA8739</strain>
    </source>
</reference>
<protein>
    <recommendedName>
        <fullName evidence="4">Response regulatory domain-containing protein</fullName>
    </recommendedName>
</protein>
<organism evidence="5 6">
    <name type="scientific">Tistrella mobilis</name>
    <dbReference type="NCBI Taxonomy" id="171437"/>
    <lineage>
        <taxon>Bacteria</taxon>
        <taxon>Pseudomonadati</taxon>
        <taxon>Pseudomonadota</taxon>
        <taxon>Alphaproteobacteria</taxon>
        <taxon>Geminicoccales</taxon>
        <taxon>Geminicoccaceae</taxon>
        <taxon>Tistrella</taxon>
    </lineage>
</organism>
<feature type="domain" description="Response regulatory" evidence="4">
    <location>
        <begin position="1"/>
        <end position="72"/>
    </location>
</feature>
<dbReference type="GO" id="GO:0000160">
    <property type="term" value="P:phosphorelay signal transduction system"/>
    <property type="evidence" value="ECO:0007669"/>
    <property type="project" value="UniProtKB-KW"/>
</dbReference>
<dbReference type="Pfam" id="PF00072">
    <property type="entry name" value="Response_reg"/>
    <property type="match status" value="1"/>
</dbReference>
<dbReference type="EMBL" id="DMAI01000239">
    <property type="protein sequence ID" value="HAE48729.1"/>
    <property type="molecule type" value="Genomic_DNA"/>
</dbReference>
<evidence type="ECO:0000313" key="5">
    <source>
        <dbReference type="EMBL" id="HAE48729.1"/>
    </source>
</evidence>
<dbReference type="SUPFAM" id="SSF52172">
    <property type="entry name" value="CheY-like"/>
    <property type="match status" value="1"/>
</dbReference>
<comment type="caution">
    <text evidence="5">The sequence shown here is derived from an EMBL/GenBank/DDBJ whole genome shotgun (WGS) entry which is preliminary data.</text>
</comment>
<dbReference type="InterPro" id="IPR001789">
    <property type="entry name" value="Sig_transdc_resp-reg_receiver"/>
</dbReference>
<keyword evidence="1 3" id="KW-0597">Phosphoprotein</keyword>
<dbReference type="InterPro" id="IPR011006">
    <property type="entry name" value="CheY-like_superfamily"/>
</dbReference>
<evidence type="ECO:0000256" key="3">
    <source>
        <dbReference type="PROSITE-ProRule" id="PRU00169"/>
    </source>
</evidence>
<dbReference type="Proteomes" id="UP000257706">
    <property type="component" value="Unassembled WGS sequence"/>
</dbReference>
<evidence type="ECO:0000313" key="6">
    <source>
        <dbReference type="Proteomes" id="UP000257706"/>
    </source>
</evidence>
<feature type="non-terminal residue" evidence="5">
    <location>
        <position position="1"/>
    </location>
</feature>